<gene>
    <name evidence="2" type="ORF">BG844_18230</name>
</gene>
<evidence type="ECO:0000313" key="2">
    <source>
        <dbReference type="EMBL" id="OJF12889.1"/>
    </source>
</evidence>
<proteinExistence type="predicted"/>
<comment type="caution">
    <text evidence="2">The sequence shown here is derived from an EMBL/GenBank/DDBJ whole genome shotgun (WGS) entry which is preliminary data.</text>
</comment>
<name>A0A1K0FJ88_9ACTN</name>
<sequence>MTRILVVDDEPQILRALRINLHARQYGVVTAADGAEACTPRPPTTPTSSCSTPTESGLACVTADRSRSSVA</sequence>
<evidence type="ECO:0008006" key="4">
    <source>
        <dbReference type="Google" id="ProtNLM"/>
    </source>
</evidence>
<dbReference type="Gene3D" id="3.40.50.2300">
    <property type="match status" value="1"/>
</dbReference>
<evidence type="ECO:0000313" key="3">
    <source>
        <dbReference type="Proteomes" id="UP000182486"/>
    </source>
</evidence>
<accession>A0A1K0FJ88</accession>
<organism evidence="2 3">
    <name type="scientific">Couchioplanes caeruleus subsp. caeruleus</name>
    <dbReference type="NCBI Taxonomy" id="56427"/>
    <lineage>
        <taxon>Bacteria</taxon>
        <taxon>Bacillati</taxon>
        <taxon>Actinomycetota</taxon>
        <taxon>Actinomycetes</taxon>
        <taxon>Micromonosporales</taxon>
        <taxon>Micromonosporaceae</taxon>
        <taxon>Couchioplanes</taxon>
    </lineage>
</organism>
<dbReference type="AlphaFoldDB" id="A0A1K0FJ88"/>
<dbReference type="InterPro" id="IPR011006">
    <property type="entry name" value="CheY-like_superfamily"/>
</dbReference>
<evidence type="ECO:0000256" key="1">
    <source>
        <dbReference type="SAM" id="MobiDB-lite"/>
    </source>
</evidence>
<keyword evidence="3" id="KW-1185">Reference proteome</keyword>
<dbReference type="SUPFAM" id="SSF52172">
    <property type="entry name" value="CheY-like"/>
    <property type="match status" value="1"/>
</dbReference>
<protein>
    <recommendedName>
        <fullName evidence="4">Response regulatory domain-containing protein</fullName>
    </recommendedName>
</protein>
<reference evidence="2 3" key="1">
    <citation type="submission" date="2016-09" db="EMBL/GenBank/DDBJ databases">
        <title>Couchioplanes caeruleus draft genome sequence.</title>
        <authorList>
            <person name="Sheehan J."/>
            <person name="Caffrey P."/>
        </authorList>
    </citation>
    <scope>NUCLEOTIDE SEQUENCE [LARGE SCALE GENOMIC DNA]</scope>
    <source>
        <strain evidence="2 3">DSM 43634</strain>
    </source>
</reference>
<feature type="region of interest" description="Disordered" evidence="1">
    <location>
        <begin position="36"/>
        <end position="56"/>
    </location>
</feature>
<dbReference type="Proteomes" id="UP000182486">
    <property type="component" value="Unassembled WGS sequence"/>
</dbReference>
<dbReference type="EMBL" id="MEIA01000190">
    <property type="protein sequence ID" value="OJF12889.1"/>
    <property type="molecule type" value="Genomic_DNA"/>
</dbReference>